<evidence type="ECO:0000313" key="3">
    <source>
        <dbReference type="Proteomes" id="UP001220022"/>
    </source>
</evidence>
<evidence type="ECO:0000256" key="1">
    <source>
        <dbReference type="SAM" id="MobiDB-lite"/>
    </source>
</evidence>
<reference evidence="2 3" key="1">
    <citation type="submission" date="2023-03" db="EMBL/GenBank/DDBJ databases">
        <title>Draft genome sequence of type strain Streptomyces ferralitis JCM 14344.</title>
        <authorList>
            <person name="Klaysubun C."/>
            <person name="Duangmal K."/>
        </authorList>
    </citation>
    <scope>NUCLEOTIDE SEQUENCE [LARGE SCALE GENOMIC DNA]</scope>
    <source>
        <strain evidence="2 3">JCM 14344</strain>
    </source>
</reference>
<organism evidence="2 3">
    <name type="scientific">Streptantibioticus ferralitis</name>
    <dbReference type="NCBI Taxonomy" id="236510"/>
    <lineage>
        <taxon>Bacteria</taxon>
        <taxon>Bacillati</taxon>
        <taxon>Actinomycetota</taxon>
        <taxon>Actinomycetes</taxon>
        <taxon>Kitasatosporales</taxon>
        <taxon>Streptomycetaceae</taxon>
        <taxon>Streptantibioticus</taxon>
    </lineage>
</organism>
<comment type="caution">
    <text evidence="2">The sequence shown here is derived from an EMBL/GenBank/DDBJ whole genome shotgun (WGS) entry which is preliminary data.</text>
</comment>
<dbReference type="Proteomes" id="UP001220022">
    <property type="component" value="Unassembled WGS sequence"/>
</dbReference>
<feature type="region of interest" description="Disordered" evidence="1">
    <location>
        <begin position="27"/>
        <end position="67"/>
    </location>
</feature>
<dbReference type="EMBL" id="JARHTQ010000006">
    <property type="protein sequence ID" value="MDF2256306.1"/>
    <property type="molecule type" value="Genomic_DNA"/>
</dbReference>
<name>A0ABT5YYB2_9ACTN</name>
<sequence length="67" mass="6600">MNSTKLWLSALPLLAVVVGGLQTAGGPAGSGLSARHGSSRSLADTGWGATAPSAASHQVTVRDTGWG</sequence>
<protein>
    <submittedName>
        <fullName evidence="2">Uncharacterized protein</fullName>
    </submittedName>
</protein>
<gene>
    <name evidence="2" type="ORF">P2L57_11335</name>
</gene>
<evidence type="ECO:0000313" key="2">
    <source>
        <dbReference type="EMBL" id="MDF2256306.1"/>
    </source>
</evidence>
<proteinExistence type="predicted"/>
<keyword evidence="3" id="KW-1185">Reference proteome</keyword>
<dbReference type="RefSeq" id="WP_275812197.1">
    <property type="nucleotide sequence ID" value="NZ_BAAANM010000004.1"/>
</dbReference>
<accession>A0ABT5YYB2</accession>